<dbReference type="Proteomes" id="UP000266206">
    <property type="component" value="Unassembled WGS sequence"/>
</dbReference>
<evidence type="ECO:0008006" key="3">
    <source>
        <dbReference type="Google" id="ProtNLM"/>
    </source>
</evidence>
<dbReference type="RefSeq" id="WP_119515276.1">
    <property type="nucleotide sequence ID" value="NZ_NQYH01000001.1"/>
</dbReference>
<evidence type="ECO:0000313" key="1">
    <source>
        <dbReference type="EMBL" id="RIY42066.1"/>
    </source>
</evidence>
<evidence type="ECO:0000313" key="2">
    <source>
        <dbReference type="Proteomes" id="UP000266206"/>
    </source>
</evidence>
<comment type="caution">
    <text evidence="1">The sequence shown here is derived from an EMBL/GenBank/DDBJ whole genome shotgun (WGS) entry which is preliminary data.</text>
</comment>
<sequence length="305" mass="33827">MPSLSRRAFFTGRRITNDPWENFCQRMRRLVQGSFFNEGRVDGFGHARLSAKTPADAHHALMLCNEYEVVFMLDGLEEEAQQPGSPVLWVDPSIYLKTCQPVPDTDDKWFVQPGCFVAELKQAGLKQFDAFPDYLTVATLLADRVHMNLPTGELGRMGLSHAGVLFADETKAVLGPFGETQQQPLGTLTLQQLAPALFRLAAGDSAKLCAEASHWPGRYRLDALMPADGHEVNLSHLLFGHGGDLCWAEWFVFRAMSEPVEPLPFRGVASNAFDDTVVYAAQDIDLHIKNQFDPCGIFPHPGQAL</sequence>
<name>A0A3A1YWY4_9BURK</name>
<gene>
    <name evidence="1" type="ORF">CJP73_01055</name>
</gene>
<protein>
    <recommendedName>
        <fullName evidence="3">FAD-binding protein</fullName>
    </recommendedName>
</protein>
<proteinExistence type="predicted"/>
<dbReference type="AlphaFoldDB" id="A0A3A1YWY4"/>
<dbReference type="OrthoDB" id="8689618at2"/>
<organism evidence="1 2">
    <name type="scientific">Neopusillimonas maritima</name>
    <dbReference type="NCBI Taxonomy" id="2026239"/>
    <lineage>
        <taxon>Bacteria</taxon>
        <taxon>Pseudomonadati</taxon>
        <taxon>Pseudomonadota</taxon>
        <taxon>Betaproteobacteria</taxon>
        <taxon>Burkholderiales</taxon>
        <taxon>Alcaligenaceae</taxon>
        <taxon>Neopusillimonas</taxon>
    </lineage>
</organism>
<reference evidence="1 2" key="1">
    <citation type="submission" date="2017-08" db="EMBL/GenBank/DDBJ databases">
        <title>Pusillimonas indicus sp. nov., a member of the family Alcaligenaceae isolated from surface seawater.</title>
        <authorList>
            <person name="Li J."/>
        </authorList>
    </citation>
    <scope>NUCLEOTIDE SEQUENCE [LARGE SCALE GENOMIC DNA]</scope>
    <source>
        <strain evidence="1 2">L52-1-41</strain>
    </source>
</reference>
<dbReference type="EMBL" id="NQYH01000001">
    <property type="protein sequence ID" value="RIY42066.1"/>
    <property type="molecule type" value="Genomic_DNA"/>
</dbReference>
<accession>A0A3A1YWY4</accession>